<dbReference type="GO" id="GO:0006226">
    <property type="term" value="P:dUMP biosynthetic process"/>
    <property type="evidence" value="ECO:0007669"/>
    <property type="project" value="InterPro"/>
</dbReference>
<evidence type="ECO:0000256" key="1">
    <source>
        <dbReference type="ARBA" id="ARBA00005142"/>
    </source>
</evidence>
<evidence type="ECO:0000313" key="8">
    <source>
        <dbReference type="Proteomes" id="UP000289738"/>
    </source>
</evidence>
<dbReference type="PANTHER" id="PTHR11241">
    <property type="entry name" value="DEOXYURIDINE 5'-TRIPHOSPHATE NUCLEOTIDOHYDROLASE"/>
    <property type="match status" value="1"/>
</dbReference>
<evidence type="ECO:0000256" key="4">
    <source>
        <dbReference type="ARBA" id="ARBA00023080"/>
    </source>
</evidence>
<organism evidence="7 8">
    <name type="scientific">Arachis hypogaea</name>
    <name type="common">Peanut</name>
    <dbReference type="NCBI Taxonomy" id="3818"/>
    <lineage>
        <taxon>Eukaryota</taxon>
        <taxon>Viridiplantae</taxon>
        <taxon>Streptophyta</taxon>
        <taxon>Embryophyta</taxon>
        <taxon>Tracheophyta</taxon>
        <taxon>Spermatophyta</taxon>
        <taxon>Magnoliopsida</taxon>
        <taxon>eudicotyledons</taxon>
        <taxon>Gunneridae</taxon>
        <taxon>Pentapetalae</taxon>
        <taxon>rosids</taxon>
        <taxon>fabids</taxon>
        <taxon>Fabales</taxon>
        <taxon>Fabaceae</taxon>
        <taxon>Papilionoideae</taxon>
        <taxon>50 kb inversion clade</taxon>
        <taxon>dalbergioids sensu lato</taxon>
        <taxon>Dalbergieae</taxon>
        <taxon>Pterocarpus clade</taxon>
        <taxon>Arachis</taxon>
    </lineage>
</organism>
<dbReference type="EC" id="3.6.1.23" evidence="3"/>
<dbReference type="Proteomes" id="UP000289738">
    <property type="component" value="Chromosome B02"/>
</dbReference>
<evidence type="ECO:0000256" key="5">
    <source>
        <dbReference type="SAM" id="MobiDB-lite"/>
    </source>
</evidence>
<keyword evidence="8" id="KW-1185">Reference proteome</keyword>
<dbReference type="GO" id="GO:0004170">
    <property type="term" value="F:dUTP diphosphatase activity"/>
    <property type="evidence" value="ECO:0007669"/>
    <property type="project" value="UniProtKB-EC"/>
</dbReference>
<evidence type="ECO:0000259" key="6">
    <source>
        <dbReference type="Pfam" id="PF00692"/>
    </source>
</evidence>
<comment type="caution">
    <text evidence="7">The sequence shown here is derived from an EMBL/GenBank/DDBJ whole genome shotgun (WGS) entry which is preliminary data.</text>
</comment>
<evidence type="ECO:0000313" key="7">
    <source>
        <dbReference type="EMBL" id="RYR24264.1"/>
    </source>
</evidence>
<evidence type="ECO:0000256" key="3">
    <source>
        <dbReference type="ARBA" id="ARBA00012379"/>
    </source>
</evidence>
<dbReference type="SUPFAM" id="SSF51283">
    <property type="entry name" value="dUTPase-like"/>
    <property type="match status" value="1"/>
</dbReference>
<feature type="region of interest" description="Disordered" evidence="5">
    <location>
        <begin position="185"/>
        <end position="204"/>
    </location>
</feature>
<gene>
    <name evidence="7" type="ORF">Ahy_B02g057755</name>
</gene>
<evidence type="ECO:0000256" key="2">
    <source>
        <dbReference type="ARBA" id="ARBA00006581"/>
    </source>
</evidence>
<sequence>MAAVLLSDNAVLSSRASPLSSGYDISSAVETKIPARGKALVATDLSISIPEGTYAYIGLALKHSIDVGARVINTDYRGPVGVILFNRLTISDLLSNLGSSFLASVIDTACKAGENSISIIHSNEKCNTVIRKEFKHLALLDLEEVPEVFPGLECVSAHPGSPERCNTSKMQHNLKSISNGLLESEISSPKELGSRSFGASNTEA</sequence>
<accession>A0A445ACN3</accession>
<dbReference type="InterPro" id="IPR008181">
    <property type="entry name" value="dUTPase"/>
</dbReference>
<comment type="pathway">
    <text evidence="1">Pyrimidine metabolism; dUMP biosynthesis; dUMP from dCTP (dUTP route): step 2/2.</text>
</comment>
<dbReference type="EMBL" id="SDMP01000012">
    <property type="protein sequence ID" value="RYR24264.1"/>
    <property type="molecule type" value="Genomic_DNA"/>
</dbReference>
<comment type="similarity">
    <text evidence="2">Belongs to the dUTPase family.</text>
</comment>
<keyword evidence="4" id="KW-0546">Nucleotide metabolism</keyword>
<dbReference type="Gene3D" id="2.70.40.10">
    <property type="match status" value="1"/>
</dbReference>
<proteinExistence type="inferred from homology"/>
<feature type="domain" description="dUTPase-like" evidence="6">
    <location>
        <begin position="10"/>
        <end position="87"/>
    </location>
</feature>
<dbReference type="Pfam" id="PF00692">
    <property type="entry name" value="dUTPase"/>
    <property type="match status" value="1"/>
</dbReference>
<dbReference type="GO" id="GO:0046081">
    <property type="term" value="P:dUTP catabolic process"/>
    <property type="evidence" value="ECO:0007669"/>
    <property type="project" value="InterPro"/>
</dbReference>
<reference evidence="7 8" key="1">
    <citation type="submission" date="2019-01" db="EMBL/GenBank/DDBJ databases">
        <title>Sequencing of cultivated peanut Arachis hypogaea provides insights into genome evolution and oil improvement.</title>
        <authorList>
            <person name="Chen X."/>
        </authorList>
    </citation>
    <scope>NUCLEOTIDE SEQUENCE [LARGE SCALE GENOMIC DNA]</scope>
    <source>
        <strain evidence="8">cv. Fuhuasheng</strain>
        <tissue evidence="7">Leaves</tissue>
    </source>
</reference>
<protein>
    <recommendedName>
        <fullName evidence="3">dUTP diphosphatase</fullName>
        <ecNumber evidence="3">3.6.1.23</ecNumber>
    </recommendedName>
</protein>
<dbReference type="PANTHER" id="PTHR11241:SF0">
    <property type="entry name" value="DEOXYURIDINE 5'-TRIPHOSPHATE NUCLEOTIDOHYDROLASE"/>
    <property type="match status" value="1"/>
</dbReference>
<dbReference type="AlphaFoldDB" id="A0A445ACN3"/>
<dbReference type="GO" id="GO:0000287">
    <property type="term" value="F:magnesium ion binding"/>
    <property type="evidence" value="ECO:0007669"/>
    <property type="project" value="InterPro"/>
</dbReference>
<dbReference type="InterPro" id="IPR036157">
    <property type="entry name" value="dUTPase-like_sf"/>
</dbReference>
<dbReference type="InterPro" id="IPR029054">
    <property type="entry name" value="dUTPase-like"/>
</dbReference>
<dbReference type="STRING" id="3818.A0A445ACN3"/>
<name>A0A445ACN3_ARAHY</name>